<dbReference type="EMBL" id="JBBAXC010000023">
    <property type="protein sequence ID" value="MEI5909324.1"/>
    <property type="molecule type" value="Genomic_DNA"/>
</dbReference>
<reference evidence="2 3" key="1">
    <citation type="journal article" date="2018" name="J. Microbiol.">
        <title>Bacillus spongiae sp. nov., isolated from sponge of Jeju Island.</title>
        <authorList>
            <person name="Lee G.E."/>
            <person name="Im W.T."/>
            <person name="Park J.S."/>
        </authorList>
    </citation>
    <scope>NUCLEOTIDE SEQUENCE [LARGE SCALE GENOMIC DNA]</scope>
    <source>
        <strain evidence="2 3">135PIL107-10</strain>
    </source>
</reference>
<dbReference type="Proteomes" id="UP001312865">
    <property type="component" value="Unassembled WGS sequence"/>
</dbReference>
<organism evidence="2 3">
    <name type="scientific">Bacillus spongiae</name>
    <dbReference type="NCBI Taxonomy" id="2683610"/>
    <lineage>
        <taxon>Bacteria</taxon>
        <taxon>Bacillati</taxon>
        <taxon>Bacillota</taxon>
        <taxon>Bacilli</taxon>
        <taxon>Bacillales</taxon>
        <taxon>Bacillaceae</taxon>
        <taxon>Bacillus</taxon>
    </lineage>
</organism>
<dbReference type="Pfam" id="PF00903">
    <property type="entry name" value="Glyoxalase"/>
    <property type="match status" value="1"/>
</dbReference>
<dbReference type="InterPro" id="IPR029068">
    <property type="entry name" value="Glyas_Bleomycin-R_OHBP_Dase"/>
</dbReference>
<evidence type="ECO:0000313" key="3">
    <source>
        <dbReference type="Proteomes" id="UP001312865"/>
    </source>
</evidence>
<name>A0ABU8HIT5_9BACI</name>
<feature type="domain" description="Glyoxalase/fosfomycin resistance/dioxygenase" evidence="1">
    <location>
        <begin position="9"/>
        <end position="113"/>
    </location>
</feature>
<proteinExistence type="predicted"/>
<evidence type="ECO:0000313" key="2">
    <source>
        <dbReference type="EMBL" id="MEI5909324.1"/>
    </source>
</evidence>
<sequence length="117" mass="13587">MKNPILNEIGAIFVPVRNIEEAREWYSQILGLPADGEIQFGHIYVLPMKGTQVVLDSKIYSPEKTFKAPTFHFNTENIEEAYTYMKNKEVDMTSNIEHNHYFTFKDPDGNHLMICKC</sequence>
<dbReference type="RefSeq" id="WP_336588766.1">
    <property type="nucleotide sequence ID" value="NZ_JBBAXC010000023.1"/>
</dbReference>
<dbReference type="Gene3D" id="3.10.180.10">
    <property type="entry name" value="2,3-Dihydroxybiphenyl 1,2-Dioxygenase, domain 1"/>
    <property type="match status" value="1"/>
</dbReference>
<keyword evidence="3" id="KW-1185">Reference proteome</keyword>
<protein>
    <submittedName>
        <fullName evidence="2">VOC family protein</fullName>
    </submittedName>
</protein>
<dbReference type="InterPro" id="IPR004360">
    <property type="entry name" value="Glyas_Fos-R_dOase_dom"/>
</dbReference>
<gene>
    <name evidence="2" type="ORF">WAK64_19945</name>
</gene>
<comment type="caution">
    <text evidence="2">The sequence shown here is derived from an EMBL/GenBank/DDBJ whole genome shotgun (WGS) entry which is preliminary data.</text>
</comment>
<accession>A0ABU8HIT5</accession>
<dbReference type="SUPFAM" id="SSF54593">
    <property type="entry name" value="Glyoxalase/Bleomycin resistance protein/Dihydroxybiphenyl dioxygenase"/>
    <property type="match status" value="1"/>
</dbReference>
<evidence type="ECO:0000259" key="1">
    <source>
        <dbReference type="Pfam" id="PF00903"/>
    </source>
</evidence>